<accession>A0A3L7CTJ6</accession>
<evidence type="ECO:0000313" key="3">
    <source>
        <dbReference type="EMBL" id="RLQ13710.1"/>
    </source>
</evidence>
<keyword evidence="3" id="KW-0238">DNA-binding</keyword>
<comment type="caution">
    <text evidence="3">The sequence shown here is derived from an EMBL/GenBank/DDBJ whole genome shotgun (WGS) entry which is preliminary data.</text>
</comment>
<protein>
    <submittedName>
        <fullName evidence="3">DNA-binding protein</fullName>
    </submittedName>
</protein>
<gene>
    <name evidence="3" type="ORF">D9548_10020</name>
</gene>
<organism evidence="3 4">
    <name type="scientific">Geobacillus stearothermophilus</name>
    <name type="common">Bacillus stearothermophilus</name>
    <dbReference type="NCBI Taxonomy" id="1422"/>
    <lineage>
        <taxon>Bacteria</taxon>
        <taxon>Bacillati</taxon>
        <taxon>Bacillota</taxon>
        <taxon>Bacilli</taxon>
        <taxon>Bacillales</taxon>
        <taxon>Anoxybacillaceae</taxon>
        <taxon>Geobacillus</taxon>
    </lineage>
</organism>
<dbReference type="GeneID" id="89613581"/>
<dbReference type="GO" id="GO:0003677">
    <property type="term" value="F:DNA binding"/>
    <property type="evidence" value="ECO:0007669"/>
    <property type="project" value="UniProtKB-KW"/>
</dbReference>
<feature type="coiled-coil region" evidence="1">
    <location>
        <begin position="55"/>
        <end position="82"/>
    </location>
</feature>
<feature type="domain" description="Helix-turn-helix" evidence="2">
    <location>
        <begin position="19"/>
        <end position="64"/>
    </location>
</feature>
<reference evidence="3 4" key="1">
    <citation type="submission" date="2018-10" db="EMBL/GenBank/DDBJ databases">
        <title>Geobacillus stearothermophilus in processing lines of powdered infant formula.</title>
        <authorList>
            <person name="Rhee M.S."/>
            <person name="Choi I.-G."/>
            <person name="Cho T.J."/>
            <person name="Park B."/>
        </authorList>
    </citation>
    <scope>NUCLEOTIDE SEQUENCE [LARGE SCALE GENOMIC DNA]</scope>
    <source>
        <strain evidence="3 4">FHS-PPGT130</strain>
    </source>
</reference>
<name>A0A3L7CTJ6_GEOSE</name>
<keyword evidence="1" id="KW-0175">Coiled coil</keyword>
<evidence type="ECO:0000313" key="4">
    <source>
        <dbReference type="Proteomes" id="UP000266922"/>
    </source>
</evidence>
<evidence type="ECO:0000259" key="2">
    <source>
        <dbReference type="Pfam" id="PF12728"/>
    </source>
</evidence>
<dbReference type="RefSeq" id="WP_075261456.1">
    <property type="nucleotide sequence ID" value="NZ_CBCSGJ010000027.1"/>
</dbReference>
<dbReference type="AlphaFoldDB" id="A0A3L7CTJ6"/>
<dbReference type="Pfam" id="PF12728">
    <property type="entry name" value="HTH_17"/>
    <property type="match status" value="1"/>
</dbReference>
<evidence type="ECO:0000256" key="1">
    <source>
        <dbReference type="SAM" id="Coils"/>
    </source>
</evidence>
<proteinExistence type="predicted"/>
<sequence>MEYHLKNRREVEDFIRNEVLTTSEVVEILGVTRQRVSQMIAGGKLNPIKKLRGDSLFLRSDIEEKKKELEALRKKYRPYDME</sequence>
<dbReference type="Proteomes" id="UP000266922">
    <property type="component" value="Unassembled WGS sequence"/>
</dbReference>
<dbReference type="EMBL" id="RCTJ01000033">
    <property type="protein sequence ID" value="RLQ13710.1"/>
    <property type="molecule type" value="Genomic_DNA"/>
</dbReference>
<dbReference type="InterPro" id="IPR041657">
    <property type="entry name" value="HTH_17"/>
</dbReference>